<protein>
    <submittedName>
        <fullName evidence="3">Uncharacterized protein</fullName>
    </submittedName>
</protein>
<feature type="transmembrane region" description="Helical" evidence="2">
    <location>
        <begin position="6"/>
        <end position="23"/>
    </location>
</feature>
<proteinExistence type="predicted"/>
<evidence type="ECO:0000313" key="4">
    <source>
        <dbReference type="Proteomes" id="UP001153620"/>
    </source>
</evidence>
<keyword evidence="2" id="KW-1133">Transmembrane helix</keyword>
<dbReference type="EMBL" id="OU895880">
    <property type="protein sequence ID" value="CAG9810562.1"/>
    <property type="molecule type" value="Genomic_DNA"/>
</dbReference>
<feature type="region of interest" description="Disordered" evidence="1">
    <location>
        <begin position="101"/>
        <end position="139"/>
    </location>
</feature>
<keyword evidence="4" id="KW-1185">Reference proteome</keyword>
<dbReference type="AlphaFoldDB" id="A0A9N9S745"/>
<evidence type="ECO:0000256" key="1">
    <source>
        <dbReference type="SAM" id="MobiDB-lite"/>
    </source>
</evidence>
<feature type="compositionally biased region" description="Basic and acidic residues" evidence="1">
    <location>
        <begin position="109"/>
        <end position="124"/>
    </location>
</feature>
<organism evidence="3 4">
    <name type="scientific">Chironomus riparius</name>
    <dbReference type="NCBI Taxonomy" id="315576"/>
    <lineage>
        <taxon>Eukaryota</taxon>
        <taxon>Metazoa</taxon>
        <taxon>Ecdysozoa</taxon>
        <taxon>Arthropoda</taxon>
        <taxon>Hexapoda</taxon>
        <taxon>Insecta</taxon>
        <taxon>Pterygota</taxon>
        <taxon>Neoptera</taxon>
        <taxon>Endopterygota</taxon>
        <taxon>Diptera</taxon>
        <taxon>Nematocera</taxon>
        <taxon>Chironomoidea</taxon>
        <taxon>Chironomidae</taxon>
        <taxon>Chironominae</taxon>
        <taxon>Chironomus</taxon>
    </lineage>
</organism>
<name>A0A9N9S745_9DIPT</name>
<sequence length="139" mass="16163">MDYWPYFIGPTILIASAGLGTWSRRNFIKYNKNQSQQNAIESTDEQLPQNEVPQSNFAEISSTNRERLQKTNANDSMTFNYATKPQETQMQTIIMMPKEPKIPKQSKMPKPEKAHHFNPKEKLPHFCKAPNDGDMIKRY</sequence>
<keyword evidence="2" id="KW-0812">Transmembrane</keyword>
<accession>A0A9N9S745</accession>
<reference evidence="3" key="2">
    <citation type="submission" date="2022-10" db="EMBL/GenBank/DDBJ databases">
        <authorList>
            <consortium name="ENA_rothamsted_submissions"/>
            <consortium name="culmorum"/>
            <person name="King R."/>
        </authorList>
    </citation>
    <scope>NUCLEOTIDE SEQUENCE</scope>
</reference>
<gene>
    <name evidence="3" type="ORF">CHIRRI_LOCUS13375</name>
</gene>
<keyword evidence="2" id="KW-0472">Membrane</keyword>
<evidence type="ECO:0000256" key="2">
    <source>
        <dbReference type="SAM" id="Phobius"/>
    </source>
</evidence>
<reference evidence="3" key="1">
    <citation type="submission" date="2022-01" db="EMBL/GenBank/DDBJ databases">
        <authorList>
            <person name="King R."/>
        </authorList>
    </citation>
    <scope>NUCLEOTIDE SEQUENCE</scope>
</reference>
<feature type="region of interest" description="Disordered" evidence="1">
    <location>
        <begin position="56"/>
        <end position="88"/>
    </location>
</feature>
<evidence type="ECO:0000313" key="3">
    <source>
        <dbReference type="EMBL" id="CAG9810562.1"/>
    </source>
</evidence>
<dbReference type="Proteomes" id="UP001153620">
    <property type="component" value="Chromosome 4"/>
</dbReference>
<feature type="compositionally biased region" description="Polar residues" evidence="1">
    <location>
        <begin position="70"/>
        <end position="88"/>
    </location>
</feature>